<keyword evidence="2" id="KW-1185">Reference proteome</keyword>
<accession>A0A517SEB5</accession>
<reference evidence="1 2" key="1">
    <citation type="submission" date="2019-02" db="EMBL/GenBank/DDBJ databases">
        <title>Deep-cultivation of Planctomycetes and their phenomic and genomic characterization uncovers novel biology.</title>
        <authorList>
            <person name="Wiegand S."/>
            <person name="Jogler M."/>
            <person name="Boedeker C."/>
            <person name="Pinto D."/>
            <person name="Vollmers J."/>
            <person name="Rivas-Marin E."/>
            <person name="Kohn T."/>
            <person name="Peeters S.H."/>
            <person name="Heuer A."/>
            <person name="Rast P."/>
            <person name="Oberbeckmann S."/>
            <person name="Bunk B."/>
            <person name="Jeske O."/>
            <person name="Meyerdierks A."/>
            <person name="Storesund J.E."/>
            <person name="Kallscheuer N."/>
            <person name="Luecker S."/>
            <person name="Lage O.M."/>
            <person name="Pohl T."/>
            <person name="Merkel B.J."/>
            <person name="Hornburger P."/>
            <person name="Mueller R.-W."/>
            <person name="Bruemmer F."/>
            <person name="Labrenz M."/>
            <person name="Spormann A.M."/>
            <person name="Op den Camp H."/>
            <person name="Overmann J."/>
            <person name="Amann R."/>
            <person name="Jetten M.S.M."/>
            <person name="Mascher T."/>
            <person name="Medema M.H."/>
            <person name="Devos D.P."/>
            <person name="Kaster A.-K."/>
            <person name="Ovreas L."/>
            <person name="Rohde M."/>
            <person name="Galperin M.Y."/>
            <person name="Jogler C."/>
        </authorList>
    </citation>
    <scope>NUCLEOTIDE SEQUENCE [LARGE SCALE GENOMIC DNA]</scope>
    <source>
        <strain evidence="1 2">Pan44</strain>
    </source>
</reference>
<organism evidence="1 2">
    <name type="scientific">Caulifigura coniformis</name>
    <dbReference type="NCBI Taxonomy" id="2527983"/>
    <lineage>
        <taxon>Bacteria</taxon>
        <taxon>Pseudomonadati</taxon>
        <taxon>Planctomycetota</taxon>
        <taxon>Planctomycetia</taxon>
        <taxon>Planctomycetales</taxon>
        <taxon>Planctomycetaceae</taxon>
        <taxon>Caulifigura</taxon>
    </lineage>
</organism>
<dbReference type="EMBL" id="CP036271">
    <property type="protein sequence ID" value="QDT54473.1"/>
    <property type="molecule type" value="Genomic_DNA"/>
</dbReference>
<proteinExistence type="predicted"/>
<evidence type="ECO:0000313" key="2">
    <source>
        <dbReference type="Proteomes" id="UP000315700"/>
    </source>
</evidence>
<dbReference type="AlphaFoldDB" id="A0A517SEB5"/>
<name>A0A517SEB5_9PLAN</name>
<dbReference type="KEGG" id="ccos:Pan44_25060"/>
<sequence>MSTIVQPPLTPLQDFDRRHHLDTAVRFGGDLYFETGAVRSANRHATAVVLREPESFTDIQRLQNRIQHHSKMAERSAAAHTEARKRVASEFVTVVGDKVCLETSRLFRQTQDQFEHWKRLHAEAVAELHNLPINVLIRERQARRGANIESILTPEPDGDE</sequence>
<gene>
    <name evidence="1" type="ORF">Pan44_25060</name>
</gene>
<dbReference type="Proteomes" id="UP000315700">
    <property type="component" value="Chromosome"/>
</dbReference>
<protein>
    <submittedName>
        <fullName evidence="1">Uncharacterized protein</fullName>
    </submittedName>
</protein>
<dbReference type="InParanoid" id="A0A517SEB5"/>
<dbReference type="RefSeq" id="WP_145030327.1">
    <property type="nucleotide sequence ID" value="NZ_CP036271.1"/>
</dbReference>
<evidence type="ECO:0000313" key="1">
    <source>
        <dbReference type="EMBL" id="QDT54473.1"/>
    </source>
</evidence>